<comment type="caution">
    <text evidence="12">The sequence shown here is derived from an EMBL/GenBank/DDBJ whole genome shotgun (WGS) entry which is preliminary data.</text>
</comment>
<protein>
    <recommendedName>
        <fullName evidence="4">Signal transduction histidine-protein kinase ArlS</fullName>
        <ecNumber evidence="3">2.7.13.3</ecNumber>
    </recommendedName>
</protein>
<dbReference type="InterPro" id="IPR036097">
    <property type="entry name" value="HisK_dim/P_sf"/>
</dbReference>
<evidence type="ECO:0000256" key="11">
    <source>
        <dbReference type="ARBA" id="ARBA00023136"/>
    </source>
</evidence>
<dbReference type="Gene3D" id="3.30.565.10">
    <property type="entry name" value="Histidine kinase-like ATPase, C-terminal domain"/>
    <property type="match status" value="1"/>
</dbReference>
<dbReference type="CDD" id="cd00082">
    <property type="entry name" value="HisKA"/>
    <property type="match status" value="1"/>
</dbReference>
<dbReference type="SMART" id="SM00388">
    <property type="entry name" value="HisKA"/>
    <property type="match status" value="1"/>
</dbReference>
<dbReference type="InterPro" id="IPR005467">
    <property type="entry name" value="His_kinase_dom"/>
</dbReference>
<dbReference type="EMBL" id="WBOA01000001">
    <property type="protein sequence ID" value="KAB1951070.1"/>
    <property type="molecule type" value="Genomic_DNA"/>
</dbReference>
<dbReference type="PANTHER" id="PTHR45528">
    <property type="entry name" value="SENSOR HISTIDINE KINASE CPXA"/>
    <property type="match status" value="1"/>
</dbReference>
<evidence type="ECO:0000256" key="6">
    <source>
        <dbReference type="ARBA" id="ARBA00022679"/>
    </source>
</evidence>
<dbReference type="InterPro" id="IPR004358">
    <property type="entry name" value="Sig_transdc_His_kin-like_C"/>
</dbReference>
<dbReference type="PANTHER" id="PTHR45528:SF12">
    <property type="entry name" value="SENSOR HISTIDINE KINASE ARSS"/>
    <property type="match status" value="1"/>
</dbReference>
<dbReference type="Proteomes" id="UP000460112">
    <property type="component" value="Unassembled WGS sequence"/>
</dbReference>
<keyword evidence="5" id="KW-0597">Phosphoprotein</keyword>
<evidence type="ECO:0000256" key="2">
    <source>
        <dbReference type="ARBA" id="ARBA00004141"/>
    </source>
</evidence>
<evidence type="ECO:0000256" key="10">
    <source>
        <dbReference type="ARBA" id="ARBA00023012"/>
    </source>
</evidence>
<dbReference type="eggNOG" id="COG5002">
    <property type="taxonomic scope" value="Bacteria"/>
</dbReference>
<comment type="subcellular location">
    <subcellularLocation>
        <location evidence="2">Membrane</location>
        <topology evidence="2">Multi-pass membrane protein</topology>
    </subcellularLocation>
</comment>
<dbReference type="Pfam" id="PF00512">
    <property type="entry name" value="HisKA"/>
    <property type="match status" value="1"/>
</dbReference>
<evidence type="ECO:0000256" key="8">
    <source>
        <dbReference type="ARBA" id="ARBA00022777"/>
    </source>
</evidence>
<gene>
    <name evidence="12" type="ORF">F8244_00830</name>
</gene>
<evidence type="ECO:0000256" key="5">
    <source>
        <dbReference type="ARBA" id="ARBA00022553"/>
    </source>
</evidence>
<reference evidence="12 13" key="1">
    <citation type="submission" date="2019-09" db="EMBL/GenBank/DDBJ databases">
        <title>Investigation of probiotic properties of different lactic acid bacteria.</title>
        <authorList>
            <person name="Jaomanjaka F."/>
            <person name="Blanc P."/>
        </authorList>
    </citation>
    <scope>NUCLEOTIDE SEQUENCE [LARGE SCALE GENOMIC DNA]</scope>
    <source>
        <strain evidence="12 13">BIO6369</strain>
    </source>
</reference>
<dbReference type="CDD" id="cd06225">
    <property type="entry name" value="HAMP"/>
    <property type="match status" value="1"/>
</dbReference>
<dbReference type="AlphaFoldDB" id="A0A133PCV4"/>
<evidence type="ECO:0000256" key="9">
    <source>
        <dbReference type="ARBA" id="ARBA00022989"/>
    </source>
</evidence>
<dbReference type="STRING" id="324831.LGAS_1397"/>
<evidence type="ECO:0000313" key="12">
    <source>
        <dbReference type="EMBL" id="KAB1951070.1"/>
    </source>
</evidence>
<evidence type="ECO:0000256" key="7">
    <source>
        <dbReference type="ARBA" id="ARBA00022692"/>
    </source>
</evidence>
<dbReference type="InterPro" id="IPR003594">
    <property type="entry name" value="HATPase_dom"/>
</dbReference>
<dbReference type="Pfam" id="PF02518">
    <property type="entry name" value="HATPase_c"/>
    <property type="match status" value="1"/>
</dbReference>
<dbReference type="GO" id="GO:0000155">
    <property type="term" value="F:phosphorelay sensor kinase activity"/>
    <property type="evidence" value="ECO:0007669"/>
    <property type="project" value="InterPro"/>
</dbReference>
<accession>A0A133PCV4</accession>
<proteinExistence type="predicted"/>
<dbReference type="Gene3D" id="1.10.287.130">
    <property type="match status" value="1"/>
</dbReference>
<dbReference type="InterPro" id="IPR003660">
    <property type="entry name" value="HAMP_dom"/>
</dbReference>
<dbReference type="Pfam" id="PF18719">
    <property type="entry name" value="ArlS_N"/>
    <property type="match status" value="1"/>
</dbReference>
<dbReference type="SMART" id="SM00304">
    <property type="entry name" value="HAMP"/>
    <property type="match status" value="1"/>
</dbReference>
<evidence type="ECO:0000313" key="13">
    <source>
        <dbReference type="Proteomes" id="UP000460112"/>
    </source>
</evidence>
<dbReference type="InterPro" id="IPR041610">
    <property type="entry name" value="ArlS_N"/>
</dbReference>
<dbReference type="SMART" id="SM00387">
    <property type="entry name" value="HATPase_c"/>
    <property type="match status" value="1"/>
</dbReference>
<dbReference type="EC" id="2.7.13.3" evidence="3"/>
<dbReference type="GeneID" id="29638641"/>
<dbReference type="InterPro" id="IPR036890">
    <property type="entry name" value="HATPase_C_sf"/>
</dbReference>
<keyword evidence="8 12" id="KW-0418">Kinase</keyword>
<dbReference type="FunFam" id="3.30.565.10:FF:000006">
    <property type="entry name" value="Sensor histidine kinase WalK"/>
    <property type="match status" value="1"/>
</dbReference>
<evidence type="ECO:0000256" key="1">
    <source>
        <dbReference type="ARBA" id="ARBA00000085"/>
    </source>
</evidence>
<dbReference type="SUPFAM" id="SSF55874">
    <property type="entry name" value="ATPase domain of HSP90 chaperone/DNA topoisomerase II/histidine kinase"/>
    <property type="match status" value="1"/>
</dbReference>
<dbReference type="PROSITE" id="PS50885">
    <property type="entry name" value="HAMP"/>
    <property type="match status" value="1"/>
</dbReference>
<dbReference type="PRINTS" id="PR00344">
    <property type="entry name" value="BCTRLSENSOR"/>
</dbReference>
<dbReference type="SUPFAM" id="SSF158472">
    <property type="entry name" value="HAMP domain-like"/>
    <property type="match status" value="1"/>
</dbReference>
<dbReference type="PROSITE" id="PS50109">
    <property type="entry name" value="HIS_KIN"/>
    <property type="match status" value="1"/>
</dbReference>
<dbReference type="OMA" id="RSAEHYF"/>
<keyword evidence="9" id="KW-1133">Transmembrane helix</keyword>
<dbReference type="InterPro" id="IPR003661">
    <property type="entry name" value="HisK_dim/P_dom"/>
</dbReference>
<evidence type="ECO:0000256" key="3">
    <source>
        <dbReference type="ARBA" id="ARBA00012438"/>
    </source>
</evidence>
<dbReference type="Gene3D" id="6.10.340.10">
    <property type="match status" value="1"/>
</dbReference>
<sequence>MKMMKHVKKQNKSTKETLKSSLTFKWVSLVAATITVSFVIFSIAIYSLVKQQIVSQERNLTESVATTFQRRLVEIPTSLQISNVVPQLSPNTNRILEGQTPITSNDGGNVFNDDVLATLSNRDTSITIYNPSGDVVFSNGNVPDNGMPHFSKTENHVLKVETTKGKIHMKIYQKIFSDKTRRLTGYLIVDNSMDQQNHVLKSIRNWMIGLSIIAIIVFVGLSYLIVNSVVQPIKKMSQISHDINEDPTNKRRVPDLHRNDELGELAISFNEMLDRMQAYMQQQKQFVGDVSHELRTPVAVIEGHLNLLERWGKDDPQVLEESIQASLQESKRMKHLIQEMLDLTRAEQVDLQYPDKTADVNEVLNRTVNDMRMIHQDFTITYDDSDLAPDTIIKIYRNHLEQILIILIDNAIKYSTDRKEILVDAATEKDKVKISVQDFGEGIAPDEQDKIFNRFYRVDKARTREKGGNGLGLAIAQKLVESYHGKISVSSTLGSGSKFMIEFPLLKSKSENK</sequence>
<keyword evidence="10" id="KW-0902">Two-component regulatory system</keyword>
<keyword evidence="7" id="KW-0812">Transmembrane</keyword>
<dbReference type="SUPFAM" id="SSF47384">
    <property type="entry name" value="Homodimeric domain of signal transducing histidine kinase"/>
    <property type="match status" value="1"/>
</dbReference>
<dbReference type="RefSeq" id="WP_003646927.1">
    <property type="nucleotide sequence ID" value="NZ_BEXJ01000001.1"/>
</dbReference>
<keyword evidence="6" id="KW-0808">Transferase</keyword>
<evidence type="ECO:0000256" key="4">
    <source>
        <dbReference type="ARBA" id="ARBA00015735"/>
    </source>
</evidence>
<dbReference type="Pfam" id="PF00672">
    <property type="entry name" value="HAMP"/>
    <property type="match status" value="1"/>
</dbReference>
<dbReference type="GO" id="GO:0016020">
    <property type="term" value="C:membrane"/>
    <property type="evidence" value="ECO:0007669"/>
    <property type="project" value="UniProtKB-SubCell"/>
</dbReference>
<comment type="catalytic activity">
    <reaction evidence="1">
        <text>ATP + protein L-histidine = ADP + protein N-phospho-L-histidine.</text>
        <dbReference type="EC" id="2.7.13.3"/>
    </reaction>
</comment>
<name>A0A133PCV4_LACGS</name>
<dbReference type="InterPro" id="IPR050398">
    <property type="entry name" value="HssS/ArlS-like"/>
</dbReference>
<keyword evidence="11" id="KW-0472">Membrane</keyword>
<dbReference type="FunFam" id="1.10.287.130:FF:000001">
    <property type="entry name" value="Two-component sensor histidine kinase"/>
    <property type="match status" value="1"/>
</dbReference>
<organism evidence="12 13">
    <name type="scientific">Lactobacillus gasseri</name>
    <dbReference type="NCBI Taxonomy" id="1596"/>
    <lineage>
        <taxon>Bacteria</taxon>
        <taxon>Bacillati</taxon>
        <taxon>Bacillota</taxon>
        <taxon>Bacilli</taxon>
        <taxon>Lactobacillales</taxon>
        <taxon>Lactobacillaceae</taxon>
        <taxon>Lactobacillus</taxon>
    </lineage>
</organism>
<dbReference type="OrthoDB" id="9786919at2"/>